<feature type="transmembrane region" description="Helical" evidence="1">
    <location>
        <begin position="110"/>
        <end position="131"/>
    </location>
</feature>
<dbReference type="EMBL" id="MHKQ01000005">
    <property type="protein sequence ID" value="OGY94700.1"/>
    <property type="molecule type" value="Genomic_DNA"/>
</dbReference>
<name>A0A1G2C292_9BACT</name>
<feature type="transmembrane region" description="Helical" evidence="1">
    <location>
        <begin position="46"/>
        <end position="64"/>
    </location>
</feature>
<keyword evidence="1" id="KW-1133">Transmembrane helix</keyword>
<feature type="transmembrane region" description="Helical" evidence="1">
    <location>
        <begin position="460"/>
        <end position="483"/>
    </location>
</feature>
<feature type="transmembrane region" description="Helical" evidence="1">
    <location>
        <begin position="495"/>
        <end position="518"/>
    </location>
</feature>
<evidence type="ECO:0000256" key="1">
    <source>
        <dbReference type="SAM" id="Phobius"/>
    </source>
</evidence>
<feature type="transmembrane region" description="Helical" evidence="1">
    <location>
        <begin position="152"/>
        <end position="170"/>
    </location>
</feature>
<feature type="transmembrane region" description="Helical" evidence="1">
    <location>
        <begin position="530"/>
        <end position="550"/>
    </location>
</feature>
<feature type="transmembrane region" description="Helical" evidence="1">
    <location>
        <begin position="562"/>
        <end position="583"/>
    </location>
</feature>
<feature type="transmembrane region" description="Helical" evidence="1">
    <location>
        <begin position="403"/>
        <end position="423"/>
    </location>
</feature>
<protein>
    <recommendedName>
        <fullName evidence="4">Glycosyltransferase RgtA/B/C/D-like domain-containing protein</fullName>
    </recommendedName>
</protein>
<comment type="caution">
    <text evidence="2">The sequence shown here is derived from an EMBL/GenBank/DDBJ whole genome shotgun (WGS) entry which is preliminary data.</text>
</comment>
<evidence type="ECO:0000313" key="2">
    <source>
        <dbReference type="EMBL" id="OGY94700.1"/>
    </source>
</evidence>
<reference evidence="2 3" key="1">
    <citation type="journal article" date="2016" name="Nat. Commun.">
        <title>Thousands of microbial genomes shed light on interconnected biogeochemical processes in an aquifer system.</title>
        <authorList>
            <person name="Anantharaman K."/>
            <person name="Brown C.T."/>
            <person name="Hug L.A."/>
            <person name="Sharon I."/>
            <person name="Castelle C.J."/>
            <person name="Probst A.J."/>
            <person name="Thomas B.C."/>
            <person name="Singh A."/>
            <person name="Wilkins M.J."/>
            <person name="Karaoz U."/>
            <person name="Brodie E.L."/>
            <person name="Williams K.H."/>
            <person name="Hubbard S.S."/>
            <person name="Banfield J.F."/>
        </authorList>
    </citation>
    <scope>NUCLEOTIDE SEQUENCE [LARGE SCALE GENOMIC DNA]</scope>
</reference>
<sequence>MYTILAKLYYLLKYLLQYSRLMINFSRTQLISSQIILILVILANMYWWKTPIVGLIFGFLYLWLNSKKISDMFAAHIHKDLRNIMGLITILAYLSIVYTLSYHLYEINSWVFIFALLSLPLMVEIISWRFNAIHYFFNDLNFDVLKLKNIRSSWLPLAVFFLDLLLFVVLFKKASLGIIRSPWELVGYRFWLVFLLSNICLIASIIYKKSYKNILLISWHFLLLASLGVILYPLGYGYDSFIHYATLKNIASTGTIEPRLFFYIGQYGLTFFSHELLQIDLAWANKVLLPVCFALLWPTTLFYGLRYGLAWSFQNSYLATLWSLFIGFGFAIMTTPQSFTYLLVAIYIFLLPEINHRKISLWFALLLSLMTISIHPLSGAPLLIFTILLFIWRQPKTFFWAKIIKPITYFASILILPALFAVYQKINNIAWLDIFNFKLWPLFEIPSLNWLTAYNFPLDILYNISLNKIWLYTLLILLGLYFIVREHKLIFFKRLFIFTTILLINYLLTTIFLSFNLQIDYQKNDYINRIAYLLTLFFLPIFLSALYFLFNSRSQNSLAQKMFITIITILCIGVGTYFSYPVYDQHGNSKSFNVTASDIKTVQTIENDAANAPYIVLANQMIGVAAIDTYGFAHYYKDNFYYSMPLGNNNIYQNFLSMIEENANREQALIAMDKAGVDKLYFVVNNYWHNAKQATSQAENNANYKILIDNGVNTIFVYNR</sequence>
<feature type="transmembrane region" description="Helical" evidence="1">
    <location>
        <begin position="317"/>
        <end position="350"/>
    </location>
</feature>
<gene>
    <name evidence="2" type="ORF">A2406_02660</name>
</gene>
<keyword evidence="1" id="KW-0812">Transmembrane</keyword>
<feature type="transmembrane region" description="Helical" evidence="1">
    <location>
        <begin position="287"/>
        <end position="305"/>
    </location>
</feature>
<feature type="transmembrane region" description="Helical" evidence="1">
    <location>
        <begin position="84"/>
        <end position="104"/>
    </location>
</feature>
<proteinExistence type="predicted"/>
<organism evidence="2 3">
    <name type="scientific">Candidatus Komeilibacteria bacterium RIFOXYC1_FULL_37_11</name>
    <dbReference type="NCBI Taxonomy" id="1798555"/>
    <lineage>
        <taxon>Bacteria</taxon>
        <taxon>Candidatus Komeiliibacteriota</taxon>
    </lineage>
</organism>
<feature type="transmembrane region" description="Helical" evidence="1">
    <location>
        <begin position="21"/>
        <end position="40"/>
    </location>
</feature>
<feature type="transmembrane region" description="Helical" evidence="1">
    <location>
        <begin position="190"/>
        <end position="207"/>
    </location>
</feature>
<evidence type="ECO:0008006" key="4">
    <source>
        <dbReference type="Google" id="ProtNLM"/>
    </source>
</evidence>
<feature type="transmembrane region" description="Helical" evidence="1">
    <location>
        <begin position="214"/>
        <end position="234"/>
    </location>
</feature>
<dbReference type="AlphaFoldDB" id="A0A1G2C292"/>
<keyword evidence="1" id="KW-0472">Membrane</keyword>
<feature type="transmembrane region" description="Helical" evidence="1">
    <location>
        <begin position="362"/>
        <end position="391"/>
    </location>
</feature>
<accession>A0A1G2C292</accession>
<evidence type="ECO:0000313" key="3">
    <source>
        <dbReference type="Proteomes" id="UP000177626"/>
    </source>
</evidence>
<dbReference type="Proteomes" id="UP000177626">
    <property type="component" value="Unassembled WGS sequence"/>
</dbReference>